<sequence length="196" mass="22881">MLLYIGKSSNIKTRLIAHIKGITNTKDFHEEIAKIRFIKEECPTMTEILETYYINKFHPLYNEKKVYIDSQLDLKEVADIKRENIFHRNNDPIQYLSELAKLNNNGFITDDEAFVKDNLWYIVIKPCFEKVKAYSSIDFKFRTTNSISNELSKTDFFSTTVKKINGSGKRVWVINLQDKDIPVSLMNNLISEAVSR</sequence>
<dbReference type="Proteomes" id="UP000233343">
    <property type="component" value="Unassembled WGS sequence"/>
</dbReference>
<dbReference type="RefSeq" id="WP_101226216.1">
    <property type="nucleotide sequence ID" value="NZ_JARSFA010000023.1"/>
</dbReference>
<dbReference type="SUPFAM" id="SSF82771">
    <property type="entry name" value="GIY-YIG endonuclease"/>
    <property type="match status" value="1"/>
</dbReference>
<dbReference type="Pfam" id="PF01541">
    <property type="entry name" value="GIY-YIG"/>
    <property type="match status" value="1"/>
</dbReference>
<reference evidence="2 3" key="1">
    <citation type="journal article" date="2010" name="Int. J. Syst. Evol. Microbiol.">
        <title>Bacillus horneckiae sp. nov., isolated from a spacecraft-assembly clean room.</title>
        <authorList>
            <person name="Vaishampayan P."/>
            <person name="Probst A."/>
            <person name="Krishnamurthi S."/>
            <person name="Ghosh S."/>
            <person name="Osman S."/>
            <person name="McDowall A."/>
            <person name="Ruckmani A."/>
            <person name="Mayilraj S."/>
            <person name="Venkateswaran K."/>
        </authorList>
    </citation>
    <scope>NUCLEOTIDE SEQUENCE [LARGE SCALE GENOMIC DNA]</scope>
    <source>
        <strain evidence="3">1PO1SC</strain>
    </source>
</reference>
<accession>A0A2N0ZN35</accession>
<gene>
    <name evidence="2" type="ORF">CWS20_01020</name>
</gene>
<dbReference type="EMBL" id="PISD01000003">
    <property type="protein sequence ID" value="PKG30907.1"/>
    <property type="molecule type" value="Genomic_DNA"/>
</dbReference>
<proteinExistence type="predicted"/>
<dbReference type="InterPro" id="IPR035901">
    <property type="entry name" value="GIY-YIG_endonuc_sf"/>
</dbReference>
<keyword evidence="3" id="KW-1185">Reference proteome</keyword>
<dbReference type="PROSITE" id="PS50164">
    <property type="entry name" value="GIY_YIG"/>
    <property type="match status" value="1"/>
</dbReference>
<organism evidence="2 3">
    <name type="scientific">Cytobacillus horneckiae</name>
    <dbReference type="NCBI Taxonomy" id="549687"/>
    <lineage>
        <taxon>Bacteria</taxon>
        <taxon>Bacillati</taxon>
        <taxon>Bacillota</taxon>
        <taxon>Bacilli</taxon>
        <taxon>Bacillales</taxon>
        <taxon>Bacillaceae</taxon>
        <taxon>Cytobacillus</taxon>
    </lineage>
</organism>
<evidence type="ECO:0000259" key="1">
    <source>
        <dbReference type="PROSITE" id="PS50164"/>
    </source>
</evidence>
<feature type="domain" description="GIY-YIG" evidence="1">
    <location>
        <begin position="1"/>
        <end position="63"/>
    </location>
</feature>
<dbReference type="InterPro" id="IPR000305">
    <property type="entry name" value="GIY-YIG_endonuc"/>
</dbReference>
<protein>
    <recommendedName>
        <fullName evidence="1">GIY-YIG domain-containing protein</fullName>
    </recommendedName>
</protein>
<comment type="caution">
    <text evidence="2">The sequence shown here is derived from an EMBL/GenBank/DDBJ whole genome shotgun (WGS) entry which is preliminary data.</text>
</comment>
<dbReference type="Gene3D" id="3.40.1440.10">
    <property type="entry name" value="GIY-YIG endonuclease"/>
    <property type="match status" value="1"/>
</dbReference>
<evidence type="ECO:0000313" key="2">
    <source>
        <dbReference type="EMBL" id="PKG30907.1"/>
    </source>
</evidence>
<dbReference type="AlphaFoldDB" id="A0A2N0ZN35"/>
<name>A0A2N0ZN35_9BACI</name>
<evidence type="ECO:0000313" key="3">
    <source>
        <dbReference type="Proteomes" id="UP000233343"/>
    </source>
</evidence>